<name>A0A432VXP7_9GAMM</name>
<gene>
    <name evidence="8" type="primary">tsaB</name>
    <name evidence="8" type="ORF">CWE06_00250</name>
</gene>
<evidence type="ECO:0000313" key="9">
    <source>
        <dbReference type="Proteomes" id="UP000288212"/>
    </source>
</evidence>
<dbReference type="GO" id="GO:0016740">
    <property type="term" value="F:transferase activity"/>
    <property type="evidence" value="ECO:0007669"/>
    <property type="project" value="UniProtKB-KW"/>
</dbReference>
<dbReference type="AlphaFoldDB" id="A0A432VXP7"/>
<dbReference type="GO" id="GO:0002949">
    <property type="term" value="P:tRNA threonylcarbamoyladenosine modification"/>
    <property type="evidence" value="ECO:0007669"/>
    <property type="project" value="InterPro"/>
</dbReference>
<keyword evidence="4" id="KW-0963">Cytoplasm</keyword>
<dbReference type="Pfam" id="PF00814">
    <property type="entry name" value="TsaD"/>
    <property type="match status" value="1"/>
</dbReference>
<dbReference type="PANTHER" id="PTHR11735">
    <property type="entry name" value="TRNA N6-ADENOSINE THREONYLCARBAMOYLTRANSFERASE"/>
    <property type="match status" value="1"/>
</dbReference>
<dbReference type="RefSeq" id="WP_126790322.1">
    <property type="nucleotide sequence ID" value="NZ_PIPI01000001.1"/>
</dbReference>
<keyword evidence="8" id="KW-0808">Transferase</keyword>
<dbReference type="EMBL" id="PIPI01000001">
    <property type="protein sequence ID" value="RUO21345.1"/>
    <property type="molecule type" value="Genomic_DNA"/>
</dbReference>
<dbReference type="InterPro" id="IPR000905">
    <property type="entry name" value="Gcp-like_dom"/>
</dbReference>
<evidence type="ECO:0000256" key="3">
    <source>
        <dbReference type="ARBA" id="ARBA00019012"/>
    </source>
</evidence>
<comment type="caution">
    <text evidence="8">The sequence shown here is derived from an EMBL/GenBank/DDBJ whole genome shotgun (WGS) entry which is preliminary data.</text>
</comment>
<accession>A0A432VXP7</accession>
<dbReference type="SUPFAM" id="SSF53067">
    <property type="entry name" value="Actin-like ATPase domain"/>
    <property type="match status" value="2"/>
</dbReference>
<organism evidence="8 9">
    <name type="scientific">Aliidiomarina haloalkalitolerans</name>
    <dbReference type="NCBI Taxonomy" id="859059"/>
    <lineage>
        <taxon>Bacteria</taxon>
        <taxon>Pseudomonadati</taxon>
        <taxon>Pseudomonadota</taxon>
        <taxon>Gammaproteobacteria</taxon>
        <taxon>Alteromonadales</taxon>
        <taxon>Idiomarinaceae</taxon>
        <taxon>Aliidiomarina</taxon>
    </lineage>
</organism>
<dbReference type="FunFam" id="3.30.420.40:FF:000097">
    <property type="entry name" value="tRNA threonylcarbamoyladenosine biosynthesis protein TsaB"/>
    <property type="match status" value="1"/>
</dbReference>
<keyword evidence="9" id="KW-1185">Reference proteome</keyword>
<dbReference type="GO" id="GO:0005829">
    <property type="term" value="C:cytosol"/>
    <property type="evidence" value="ECO:0007669"/>
    <property type="project" value="TreeGrafter"/>
</dbReference>
<evidence type="ECO:0000256" key="2">
    <source>
        <dbReference type="ARBA" id="ARBA00010493"/>
    </source>
</evidence>
<evidence type="ECO:0000256" key="5">
    <source>
        <dbReference type="ARBA" id="ARBA00022694"/>
    </source>
</evidence>
<protein>
    <recommendedName>
        <fullName evidence="3">tRNA threonylcarbamoyladenosine biosynthesis protein TsaB</fullName>
    </recommendedName>
    <alternativeName>
        <fullName evidence="6">t(6)A37 threonylcarbamoyladenosine biosynthesis protein TsaB</fullName>
    </alternativeName>
</protein>
<comment type="similarity">
    <text evidence="2">Belongs to the KAE1 / TsaD family. TsaB subfamily.</text>
</comment>
<comment type="subcellular location">
    <subcellularLocation>
        <location evidence="1">Cytoplasm</location>
    </subcellularLocation>
</comment>
<dbReference type="Proteomes" id="UP000288212">
    <property type="component" value="Unassembled WGS sequence"/>
</dbReference>
<dbReference type="CDD" id="cd24032">
    <property type="entry name" value="ASKHA_NBD_TsaB"/>
    <property type="match status" value="1"/>
</dbReference>
<reference evidence="8 9" key="1">
    <citation type="journal article" date="2011" name="Front. Microbiol.">
        <title>Genomic signatures of strain selection and enhancement in Bacillus atrophaeus var. globigii, a historical biowarfare simulant.</title>
        <authorList>
            <person name="Gibbons H.S."/>
            <person name="Broomall S.M."/>
            <person name="McNew L.A."/>
            <person name="Daligault H."/>
            <person name="Chapman C."/>
            <person name="Bruce D."/>
            <person name="Karavis M."/>
            <person name="Krepps M."/>
            <person name="McGregor P.A."/>
            <person name="Hong C."/>
            <person name="Park K.H."/>
            <person name="Akmal A."/>
            <person name="Feldman A."/>
            <person name="Lin J.S."/>
            <person name="Chang W.E."/>
            <person name="Higgs B.W."/>
            <person name="Demirev P."/>
            <person name="Lindquist J."/>
            <person name="Liem A."/>
            <person name="Fochler E."/>
            <person name="Read T.D."/>
            <person name="Tapia R."/>
            <person name="Johnson S."/>
            <person name="Bishop-Lilly K.A."/>
            <person name="Detter C."/>
            <person name="Han C."/>
            <person name="Sozhamannan S."/>
            <person name="Rosenzweig C.N."/>
            <person name="Skowronski E.W."/>
        </authorList>
    </citation>
    <scope>NUCLEOTIDE SEQUENCE [LARGE SCALE GENOMIC DNA]</scope>
    <source>
        <strain evidence="8 9">AK5</strain>
    </source>
</reference>
<evidence type="ECO:0000259" key="7">
    <source>
        <dbReference type="Pfam" id="PF00814"/>
    </source>
</evidence>
<dbReference type="Gene3D" id="3.30.420.40">
    <property type="match status" value="2"/>
</dbReference>
<sequence>MSEPKLLAIDSATEYCSVAYSDGEQLVFRGQEAPRQHADLLLPFVQQVLAEAGSSLAELDAIIVGRGPGSFTGVRIAAGIAQGLAFSQRIPLVGVSSLQAMAQQAWRLGQVSQVLAAIDARMGEVYAGTYQVENGLMVAQHAEVVCAPNTIVTALDMAGNMAGNTAANVAAKKEQRSEWYGVGTGFVTYAAELAEALANVGATVVATHAEATVHFPHAIDMLALGRDAFLRGQAVPASEFELHYVRNEVTWQKLPGRG</sequence>
<evidence type="ECO:0000313" key="8">
    <source>
        <dbReference type="EMBL" id="RUO21345.1"/>
    </source>
</evidence>
<proteinExistence type="inferred from homology"/>
<dbReference type="PANTHER" id="PTHR11735:SF11">
    <property type="entry name" value="TRNA THREONYLCARBAMOYLADENOSINE BIOSYNTHESIS PROTEIN TSAB"/>
    <property type="match status" value="1"/>
</dbReference>
<evidence type="ECO:0000256" key="1">
    <source>
        <dbReference type="ARBA" id="ARBA00004496"/>
    </source>
</evidence>
<dbReference type="InterPro" id="IPR043129">
    <property type="entry name" value="ATPase_NBD"/>
</dbReference>
<dbReference type="InterPro" id="IPR022496">
    <property type="entry name" value="T6A_TsaB"/>
</dbReference>
<keyword evidence="5" id="KW-0819">tRNA processing</keyword>
<dbReference type="NCBIfam" id="TIGR03725">
    <property type="entry name" value="T6A_YeaZ"/>
    <property type="match status" value="1"/>
</dbReference>
<dbReference type="OrthoDB" id="9809995at2"/>
<feature type="domain" description="Gcp-like" evidence="7">
    <location>
        <begin position="32"/>
        <end position="225"/>
    </location>
</feature>
<evidence type="ECO:0000256" key="4">
    <source>
        <dbReference type="ARBA" id="ARBA00022490"/>
    </source>
</evidence>
<evidence type="ECO:0000256" key="6">
    <source>
        <dbReference type="ARBA" id="ARBA00032446"/>
    </source>
</evidence>